<keyword evidence="17" id="KW-1185">Reference proteome</keyword>
<comment type="similarity">
    <text evidence="3">Belongs to the autotransporter-2 (AT-2) (TC 1.B.40) family.</text>
</comment>
<feature type="domain" description="Trimeric autotransporter adhesin YadA-like head" evidence="14">
    <location>
        <begin position="383"/>
        <end position="406"/>
    </location>
</feature>
<feature type="domain" description="Trimeric autotransporter adhesin YadA-like head" evidence="14">
    <location>
        <begin position="262"/>
        <end position="286"/>
    </location>
</feature>
<proteinExistence type="inferred from homology"/>
<dbReference type="SUPFAM" id="SSF101967">
    <property type="entry name" value="Adhesin YadA, collagen-binding domain"/>
    <property type="match status" value="4"/>
</dbReference>
<dbReference type="Pfam" id="PF03895">
    <property type="entry name" value="YadA_anchor"/>
    <property type="match status" value="1"/>
</dbReference>
<evidence type="ECO:0000256" key="12">
    <source>
        <dbReference type="SAM" id="MobiDB-lite"/>
    </source>
</evidence>
<dbReference type="InterPro" id="IPR011049">
    <property type="entry name" value="Serralysin-like_metalloprot_C"/>
</dbReference>
<feature type="compositionally biased region" description="Polar residues" evidence="12">
    <location>
        <begin position="1901"/>
        <end position="1913"/>
    </location>
</feature>
<feature type="coiled-coil region" evidence="11">
    <location>
        <begin position="2340"/>
        <end position="2399"/>
    </location>
</feature>
<keyword evidence="10" id="KW-0998">Cell outer membrane</keyword>
<feature type="domain" description="Trimeric autotransporter adhesin YadA-like head" evidence="14">
    <location>
        <begin position="235"/>
        <end position="259"/>
    </location>
</feature>
<evidence type="ECO:0000256" key="5">
    <source>
        <dbReference type="ARBA" id="ARBA00022452"/>
    </source>
</evidence>
<evidence type="ECO:0000256" key="8">
    <source>
        <dbReference type="ARBA" id="ARBA00022927"/>
    </source>
</evidence>
<dbReference type="Gene3D" id="2.150.10.10">
    <property type="entry name" value="Serralysin-like metalloprotease, C-terminal"/>
    <property type="match status" value="5"/>
</dbReference>
<sequence length="2701" mass="282253">MLTANEAFADQNVYSWTDNGVFKISEWRKDANVGSGAVHLSNQWNAKKHSDYVLIGKSASVGVISQTNSGMVAIGTGSHAAGDRTIAIGEKAKTKEGMGQAIAIGNNAGANSQSVALGADVFAHGKSSVAIGNDDIDDAKFNDMLPEETIREIYKSLINDNSYFGNNLFDQKYIQKKGDKDNRIYSPTYAAGIGAIAIGSRAVAAGNLSTSVGALSFALADHSTTLGMRAFVGQSATGGVAVGQESRVFAPNSLAIGNFNEATSKGAMSYGFNARAVGENTIAIGSMVGAGAKFNKEAGDKWLKLYRDFNKNSAELDDNKEFDEKATTILKNGNSNETMPLGYQNDVMLTIGDKDIKKTQLHGENEHGKNAIVIGGRSFALWENSLALGYSALADASNGFAIGSYAYAGNRATNAMAIGVRSYAEGVNSIALGYRARVQDESKNTEFLKSISADKNQDSYKGTNSIALGIESLAYLNNSVALGHKSQTDYLYADLLHKPYTPKGAITLPTSAQAGVISVGSKGSERRVVNVASGYLDTDAANVGQLKSLEERVNLLTSGGAGINAPYLAVDQTSASSEAKRITDGQKAVQTYERYVELARQYANLLNRKVNGKETFNDEALKEIKAEVDKLGSTNDIKNTASEITKIIEELDKLQAGVRSSTSEEDLKKKFGEFQTKIDTAVKTDSGDEKKSQLTKLTDQEIKESNFNSNRAEGQDSIAFGFKAHTTTDAKHAIAIGYNATAQADGAVAIGDTAMVEKNAGDSVALGKGSKATEKKTALSSATIPAGNGKGIQFSWTGAGTSNNSDTKPVVSVGAQGSERVITHVAAGNVTATSTDAINGGQLYGVASVFSNMATGILGLEANNGQDGFKNANFSKLKDENGQNGDGTQQKTFKTAIDENIKTINKGLKFAGDKGSEFTRQLGATVKIKGDGTDLISTANSTSGEISFKLEKETNLETGSKKVPTTEAVKTYLDNKIQGISSTLGLEADNSKDTTYGEVALKTQKLKVKGTDGDIKTSVSSNTITISLDEKFKTKVSSIETNVTKNTSDIKTVTDKVTKNIADIKTVTDKATQNENKIKEVDAKADKNAEDIKNQEIAYKANGAQKLQKVKLSEGLDFNGDTNIAVKAEANGKITHSLNTALKGIKSITNATDDNGNGAKITLDNDKITVNKKITGLEDGDISEKSTDAVTGKQLHSKLEEKANRKLDNLDQDGKDVISKQAVQAINATTKEGNSSALTVEDKTSEDGKSKTIKVGLDESTLITNLSSGANISKPAENSPKLVTDKQVSEFIGGKKLIFTDSKNSRHENKLDSEFKLVGNSDITVSVSKDGENGNGQATFVLNKATEINENTLLTNGNKDKAATAGAVKTYVDNALTTAKTEADKTAVKYDDDSKNAITLGGKDTSHSPVEINNLRSGLGIDEINDSGIASATQGKTNDLVKKLVAGELDQKSSHKAVNVSDLKAVATAGLNFAGNDSDHLIHKNLGETLEIVGKGVKKEQVAAFNGTDNNILVKTVDNKRLEIALNAQLTGLQSATFTKDQKTVEITGDKIVLKDKADNGNSATYTADSATLKDENGNTAQLNGQGLTVGDKNSDADKTHTVYGKDGLTISGKDGKNAVSLTTKNENGKDAATLEFAKDKDGKAGTGAITGLKDLADNADGSSATNKNYVDNQLKKAKEDADKTAVKYDDDKKDAITLGGKGTSHKPVVIDNLRSGLGIDDIKDGGIASIKQGLTRDLVKKLVAGELDKDFSHKAANVSDLKALATAGLNFAGNDAKDIHKNLGETLAIVGQGVTDIALFKGTNNNIAVKTVAGNLEVSLNEALSAIKSLVTQTKSLEGNADLSAISTLDGAGLHLTPVTKDGNAPQKQADYGLLGSTLKDGEKTNTQTAGSITLALGEKSNTQTAESNTLQAKDAEDPTTTLTNKQTAAGNQISDNKGNSATYDRHGVSLQDQDKNSANLNAKGLTVGDDKGEDKTHATYGKNGLTIHGKDGQSAVSLTTENTHGKEAATLEFAKGEDGKAGTGAITGLKDLEASSDGSSAANKNYVDAQLSSALEEVAGNRPFDYYLNDIKVSKDKDGNFYKEEGGKKVKLTDVEKAQVVIKAEPQSTPMTVSNIKAAKLAENSTDAVNGAQLVAATGALAGQDGKMTFADGRDGKAATDPTAAANQGLTAKDGLNGHNANDKANALRNGEAGTVVYTDSAGQRLVKANDSKYYHAADVGRDGKPQGGKSAVENPQLSLVNAQGNTNNAALLGNVASGLGIKEPSSEEKQKIAALADVIKAKAGDVSTKAEAVSAKADVLSSLSDVVNAKEDAINAEKLAIAALPDGDDKTKAQTALKAKEVALETEKAKLATAKSELDKAKQNLSNAKAGLKVANDTYREALASVNNKIADLVNANSRATLTNAATVADLQAVARAGLNVVGNDGLTVHKHLGETLSITGEGEFNSDTSAAGNIKVELAQDGQGLSVKLSDKLQGMTSVETREIHGKKSLLDSNGLKTVSADSETRVSAQGTEIVGKGANAGKAAGYRLDGVRLQDGVNHATLSAQQGLRLTGQAGEPSLIATKNGLVVKGAQGDIALDGQRGEILLPNVKPDASGYVAVNKNYVDSQNNELRTQLSNTNREMRAGIAGALAAASLPSSAIPGKSMLAASAGAFKGHSAIALGYSKMSDNGKISIRLQGTSNSAGDLGGAVGVGYLW</sequence>
<feature type="domain" description="Trimeric autotransporter adhesin YadA-like head" evidence="14">
    <location>
        <begin position="731"/>
        <end position="752"/>
    </location>
</feature>
<organism evidence="16 17">
    <name type="scientific">[Pasteurella] mairii</name>
    <dbReference type="NCBI Taxonomy" id="757"/>
    <lineage>
        <taxon>Bacteria</taxon>
        <taxon>Pseudomonadati</taxon>
        <taxon>Pseudomonadota</taxon>
        <taxon>Gammaproteobacteria</taxon>
        <taxon>Pasteurellales</taxon>
        <taxon>Pasteurellaceae</taxon>
    </lineage>
</organism>
<evidence type="ECO:0000313" key="17">
    <source>
        <dbReference type="Proteomes" id="UP000254280"/>
    </source>
</evidence>
<feature type="domain" description="Trimeric autotransporter adhesin YadA-like stalk" evidence="15">
    <location>
        <begin position="1173"/>
        <end position="1213"/>
    </location>
</feature>
<dbReference type="InterPro" id="IPR045584">
    <property type="entry name" value="Pilin-like"/>
</dbReference>
<feature type="domain" description="Trimeric autotransporter adhesin YadA-like stalk" evidence="15">
    <location>
        <begin position="527"/>
        <end position="566"/>
    </location>
</feature>
<evidence type="ECO:0000259" key="15">
    <source>
        <dbReference type="Pfam" id="PF05662"/>
    </source>
</evidence>
<keyword evidence="5" id="KW-1134">Transmembrane beta strand</keyword>
<name>A0A379B7Y0_9PAST</name>
<dbReference type="Proteomes" id="UP000254280">
    <property type="component" value="Unassembled WGS sequence"/>
</dbReference>
<dbReference type="SUPFAM" id="SSF54523">
    <property type="entry name" value="Pili subunits"/>
    <property type="match status" value="1"/>
</dbReference>
<keyword evidence="9" id="KW-0472">Membrane</keyword>
<feature type="domain" description="Trimeric autotransporter adhesin YadA-like stalk" evidence="15">
    <location>
        <begin position="2117"/>
        <end position="2145"/>
    </location>
</feature>
<evidence type="ECO:0000259" key="13">
    <source>
        <dbReference type="Pfam" id="PF03895"/>
    </source>
</evidence>
<dbReference type="EMBL" id="UGSS01000002">
    <property type="protein sequence ID" value="SUB34601.1"/>
    <property type="molecule type" value="Genomic_DNA"/>
</dbReference>
<evidence type="ECO:0000256" key="2">
    <source>
        <dbReference type="ARBA" id="ARBA00004442"/>
    </source>
</evidence>
<dbReference type="Gene3D" id="1.20.5.170">
    <property type="match status" value="1"/>
</dbReference>
<dbReference type="GO" id="GO:0009986">
    <property type="term" value="C:cell surface"/>
    <property type="evidence" value="ECO:0007669"/>
    <property type="project" value="UniProtKB-SubCell"/>
</dbReference>
<evidence type="ECO:0000256" key="3">
    <source>
        <dbReference type="ARBA" id="ARBA00005848"/>
    </source>
</evidence>
<feature type="compositionally biased region" description="Polar residues" evidence="12">
    <location>
        <begin position="1920"/>
        <end position="1944"/>
    </location>
</feature>
<feature type="domain" description="Trimeric autotransporter adhesin YadA-like stalk" evidence="15">
    <location>
        <begin position="822"/>
        <end position="863"/>
    </location>
</feature>
<evidence type="ECO:0000256" key="9">
    <source>
        <dbReference type="ARBA" id="ARBA00023136"/>
    </source>
</evidence>
<feature type="compositionally biased region" description="Basic and acidic residues" evidence="12">
    <location>
        <begin position="1970"/>
        <end position="1979"/>
    </location>
</feature>
<feature type="domain" description="Trimeric autotransporter adhesin YadA-like C-terminal membrane anchor" evidence="13">
    <location>
        <begin position="2641"/>
        <end position="2701"/>
    </location>
</feature>
<keyword evidence="11" id="KW-0175">Coiled coil</keyword>
<feature type="domain" description="Trimeric autotransporter adhesin YadA-like head" evidence="14">
    <location>
        <begin position="413"/>
        <end position="436"/>
    </location>
</feature>
<dbReference type="InterPro" id="IPR008640">
    <property type="entry name" value="Adhesin_Head_dom"/>
</dbReference>
<keyword evidence="7" id="KW-0732">Signal</keyword>
<evidence type="ECO:0000256" key="11">
    <source>
        <dbReference type="SAM" id="Coils"/>
    </source>
</evidence>
<evidence type="ECO:0000256" key="7">
    <source>
        <dbReference type="ARBA" id="ARBA00022729"/>
    </source>
</evidence>
<evidence type="ECO:0000256" key="6">
    <source>
        <dbReference type="ARBA" id="ARBA00022692"/>
    </source>
</evidence>
<feature type="domain" description="Trimeric autotransporter adhesin YadA-like head" evidence="14">
    <location>
        <begin position="72"/>
        <end position="89"/>
    </location>
</feature>
<feature type="compositionally biased region" description="Basic and acidic residues" evidence="12">
    <location>
        <begin position="1945"/>
        <end position="1957"/>
    </location>
</feature>
<protein>
    <submittedName>
        <fullName evidence="16">Autotransporter adhesin</fullName>
    </submittedName>
</protein>
<dbReference type="Pfam" id="PF05662">
    <property type="entry name" value="YadA_stalk"/>
    <property type="match status" value="4"/>
</dbReference>
<keyword evidence="8" id="KW-0653">Protein transport</keyword>
<accession>A0A379B7Y0</accession>
<evidence type="ECO:0000313" key="16">
    <source>
        <dbReference type="EMBL" id="SUB34601.1"/>
    </source>
</evidence>
<dbReference type="GO" id="GO:0009279">
    <property type="term" value="C:cell outer membrane"/>
    <property type="evidence" value="ECO:0007669"/>
    <property type="project" value="UniProtKB-SubCell"/>
</dbReference>
<evidence type="ECO:0000259" key="14">
    <source>
        <dbReference type="Pfam" id="PF05658"/>
    </source>
</evidence>
<feature type="region of interest" description="Disordered" evidence="12">
    <location>
        <begin position="1898"/>
        <end position="1986"/>
    </location>
</feature>
<feature type="domain" description="Trimeric autotransporter adhesin YadA-like head" evidence="14">
    <location>
        <begin position="461"/>
        <end position="485"/>
    </location>
</feature>
<evidence type="ECO:0000256" key="4">
    <source>
        <dbReference type="ARBA" id="ARBA00022448"/>
    </source>
</evidence>
<keyword evidence="4" id="KW-0813">Transport</keyword>
<comment type="subcellular location">
    <subcellularLocation>
        <location evidence="2">Cell outer membrane</location>
    </subcellularLocation>
    <subcellularLocation>
        <location evidence="1">Cell surface</location>
    </subcellularLocation>
</comment>
<reference evidence="16 17" key="1">
    <citation type="submission" date="2018-06" db="EMBL/GenBank/DDBJ databases">
        <authorList>
            <consortium name="Pathogen Informatics"/>
            <person name="Doyle S."/>
        </authorList>
    </citation>
    <scope>NUCLEOTIDE SEQUENCE [LARGE SCALE GENOMIC DNA]</scope>
    <source>
        <strain evidence="16 17">NCTC10699</strain>
    </source>
</reference>
<keyword evidence="6" id="KW-0812">Transmembrane</keyword>
<dbReference type="Pfam" id="PF05658">
    <property type="entry name" value="YadA_head"/>
    <property type="match status" value="7"/>
</dbReference>
<dbReference type="GO" id="GO:0015031">
    <property type="term" value="P:protein transport"/>
    <property type="evidence" value="ECO:0007669"/>
    <property type="project" value="UniProtKB-KW"/>
</dbReference>
<dbReference type="InterPro" id="IPR008635">
    <property type="entry name" value="Coiled_stalk_dom"/>
</dbReference>
<gene>
    <name evidence="16" type="primary">hsf2_20</name>
    <name evidence="16" type="ORF">NCTC10699_02272</name>
</gene>
<dbReference type="InterPro" id="IPR005594">
    <property type="entry name" value="YadA_C"/>
</dbReference>
<evidence type="ECO:0000256" key="10">
    <source>
        <dbReference type="ARBA" id="ARBA00023237"/>
    </source>
</evidence>
<dbReference type="OrthoDB" id="5691080at2"/>
<dbReference type="Gene3D" id="3.30.1300.30">
    <property type="entry name" value="GSPII I/J protein-like"/>
    <property type="match status" value="1"/>
</dbReference>
<evidence type="ECO:0000256" key="1">
    <source>
        <dbReference type="ARBA" id="ARBA00004241"/>
    </source>
</evidence>